<keyword evidence="4 8" id="KW-1133">Transmembrane helix</keyword>
<feature type="transmembrane region" description="Helical" evidence="8">
    <location>
        <begin position="101"/>
        <end position="120"/>
    </location>
</feature>
<feature type="transmembrane region" description="Helical" evidence="8">
    <location>
        <begin position="147"/>
        <end position="165"/>
    </location>
</feature>
<name>A0A926S645_9HYPH</name>
<organism evidence="10 11">
    <name type="scientific">Roseibium aggregatum</name>
    <dbReference type="NCBI Taxonomy" id="187304"/>
    <lineage>
        <taxon>Bacteria</taxon>
        <taxon>Pseudomonadati</taxon>
        <taxon>Pseudomonadota</taxon>
        <taxon>Alphaproteobacteria</taxon>
        <taxon>Hyphomicrobiales</taxon>
        <taxon>Stappiaceae</taxon>
        <taxon>Roseibium</taxon>
    </lineage>
</organism>
<evidence type="ECO:0000256" key="5">
    <source>
        <dbReference type="ARBA" id="ARBA00023136"/>
    </source>
</evidence>
<dbReference type="InterPro" id="IPR018297">
    <property type="entry name" value="A/G_cyclase_CS"/>
</dbReference>
<keyword evidence="3" id="KW-0547">Nucleotide-binding</keyword>
<dbReference type="Proteomes" id="UP000598467">
    <property type="component" value="Unassembled WGS sequence"/>
</dbReference>
<evidence type="ECO:0000256" key="8">
    <source>
        <dbReference type="SAM" id="Phobius"/>
    </source>
</evidence>
<dbReference type="CDD" id="cd07302">
    <property type="entry name" value="CHD"/>
    <property type="match status" value="1"/>
</dbReference>
<dbReference type="Pfam" id="PF00211">
    <property type="entry name" value="Guanylate_cyc"/>
    <property type="match status" value="1"/>
</dbReference>
<keyword evidence="5 8" id="KW-0472">Membrane</keyword>
<dbReference type="InterPro" id="IPR050401">
    <property type="entry name" value="Cyclic_nucleotide_synthase"/>
</dbReference>
<keyword evidence="2 8" id="KW-0812">Transmembrane</keyword>
<evidence type="ECO:0000259" key="9">
    <source>
        <dbReference type="PROSITE" id="PS50125"/>
    </source>
</evidence>
<evidence type="ECO:0000256" key="2">
    <source>
        <dbReference type="ARBA" id="ARBA00022692"/>
    </source>
</evidence>
<evidence type="ECO:0000313" key="11">
    <source>
        <dbReference type="Proteomes" id="UP000598467"/>
    </source>
</evidence>
<comment type="caution">
    <text evidence="10">The sequence shown here is derived from an EMBL/GenBank/DDBJ whole genome shotgun (WGS) entry which is preliminary data.</text>
</comment>
<evidence type="ECO:0000256" key="3">
    <source>
        <dbReference type="ARBA" id="ARBA00022741"/>
    </source>
</evidence>
<gene>
    <name evidence="10" type="ORF">HK439_11220</name>
</gene>
<dbReference type="Gene3D" id="3.30.70.1230">
    <property type="entry name" value="Nucleotide cyclase"/>
    <property type="match status" value="1"/>
</dbReference>
<feature type="transmembrane region" description="Helical" evidence="8">
    <location>
        <begin position="185"/>
        <end position="206"/>
    </location>
</feature>
<dbReference type="GO" id="GO:0035556">
    <property type="term" value="P:intracellular signal transduction"/>
    <property type="evidence" value="ECO:0007669"/>
    <property type="project" value="InterPro"/>
</dbReference>
<dbReference type="AlphaFoldDB" id="A0A926S645"/>
<evidence type="ECO:0000256" key="7">
    <source>
        <dbReference type="RuleBase" id="RU000405"/>
    </source>
</evidence>
<dbReference type="GO" id="GO:0009190">
    <property type="term" value="P:cyclic nucleotide biosynthetic process"/>
    <property type="evidence" value="ECO:0007669"/>
    <property type="project" value="InterPro"/>
</dbReference>
<feature type="transmembrane region" description="Helical" evidence="8">
    <location>
        <begin position="69"/>
        <end position="89"/>
    </location>
</feature>
<dbReference type="PROSITE" id="PS00452">
    <property type="entry name" value="GUANYLATE_CYCLASE_1"/>
    <property type="match status" value="1"/>
</dbReference>
<dbReference type="PANTHER" id="PTHR11920:SF335">
    <property type="entry name" value="GUANYLATE CYCLASE"/>
    <property type="match status" value="1"/>
</dbReference>
<accession>A0A926S645</accession>
<evidence type="ECO:0000256" key="6">
    <source>
        <dbReference type="ARBA" id="ARBA00023239"/>
    </source>
</evidence>
<feature type="domain" description="Guanylate cyclase" evidence="9">
    <location>
        <begin position="252"/>
        <end position="379"/>
    </location>
</feature>
<keyword evidence="6 7" id="KW-0456">Lyase</keyword>
<evidence type="ECO:0000256" key="1">
    <source>
        <dbReference type="ARBA" id="ARBA00004370"/>
    </source>
</evidence>
<dbReference type="GO" id="GO:0000166">
    <property type="term" value="F:nucleotide binding"/>
    <property type="evidence" value="ECO:0007669"/>
    <property type="project" value="UniProtKB-KW"/>
</dbReference>
<dbReference type="InterPro" id="IPR029787">
    <property type="entry name" value="Nucleotide_cyclase"/>
</dbReference>
<reference evidence="10" key="1">
    <citation type="submission" date="2020-05" db="EMBL/GenBank/DDBJ databases">
        <title>Identification of trans-AT polyketide cluster in two marine bacteria, producers of a novel glutaramide-containing polyketide sesbanimide D and analogs.</title>
        <authorList>
            <person name="Kacar D."/>
            <person name="Rodriguez P."/>
            <person name="Canedo L."/>
            <person name="Gonzalez E."/>
            <person name="Galan B."/>
            <person name="De La Calle F."/>
            <person name="Garcia J.L."/>
        </authorList>
    </citation>
    <scope>NUCLEOTIDE SEQUENCE</scope>
    <source>
        <strain evidence="10">PHM038</strain>
    </source>
</reference>
<dbReference type="SUPFAM" id="SSF55073">
    <property type="entry name" value="Nucleotide cyclase"/>
    <property type="match status" value="1"/>
</dbReference>
<protein>
    <submittedName>
        <fullName evidence="10">Adenylate/guanylate cyclase domain-containing protein</fullName>
    </submittedName>
</protein>
<comment type="subcellular location">
    <subcellularLocation>
        <location evidence="1">Membrane</location>
    </subcellularLocation>
</comment>
<sequence>MQLMKNWSTSDLLGIAGGIQAPSWLRRLASAGIHSTDRYVRRRQMVVNVSALVGVADNIFHTAQNLLHAFFGLMPISIYGMVMIVLFSLTSRFHRFGDNAAALYFIPVTAAGNAFVVWALGLESGTQAYFALGGAAFIFFGVHHWRIYMGVFLVALLLLLVSYQFAPDVGPVMPHDMEFRRQLAAQVMVNVLIISTVLIVYALTALHRAETALQAEHERSETLLETIMPRPIADRLKADPQERIADRHEDVSVLFADLVGFTPAARLLSPDEVVGYLDGLFRSFDRLVEQAGAEKIKTIGDAYMVVGGLEGGTDEAAVAIGRLALAMLHAIETCEPLNGVRLNLRIGIHTGTAIAGVIGKRRYSYDVWGDAVNVASRMESHSEAGRIQVTEAFQSRTKHMFSFQEREPIEVKGVGYMKTAFLVGEKRPGEKNELDVAIEEGNADG</sequence>
<dbReference type="EMBL" id="JABFCZ010000011">
    <property type="protein sequence ID" value="MBD1546835.1"/>
    <property type="molecule type" value="Genomic_DNA"/>
</dbReference>
<dbReference type="PROSITE" id="PS50125">
    <property type="entry name" value="GUANYLATE_CYCLASE_2"/>
    <property type="match status" value="1"/>
</dbReference>
<feature type="transmembrane region" description="Helical" evidence="8">
    <location>
        <begin position="126"/>
        <end position="142"/>
    </location>
</feature>
<dbReference type="GO" id="GO:0004016">
    <property type="term" value="F:adenylate cyclase activity"/>
    <property type="evidence" value="ECO:0007669"/>
    <property type="project" value="UniProtKB-ARBA"/>
</dbReference>
<dbReference type="GO" id="GO:0016020">
    <property type="term" value="C:membrane"/>
    <property type="evidence" value="ECO:0007669"/>
    <property type="project" value="UniProtKB-SubCell"/>
</dbReference>
<comment type="similarity">
    <text evidence="7">Belongs to the adenylyl cyclase class-4/guanylyl cyclase family.</text>
</comment>
<dbReference type="SMART" id="SM00044">
    <property type="entry name" value="CYCc"/>
    <property type="match status" value="1"/>
</dbReference>
<evidence type="ECO:0000256" key="4">
    <source>
        <dbReference type="ARBA" id="ARBA00022989"/>
    </source>
</evidence>
<dbReference type="PANTHER" id="PTHR11920">
    <property type="entry name" value="GUANYLYL CYCLASE"/>
    <property type="match status" value="1"/>
</dbReference>
<proteinExistence type="inferred from homology"/>
<dbReference type="Pfam" id="PF20967">
    <property type="entry name" value="MASE7"/>
    <property type="match status" value="1"/>
</dbReference>
<evidence type="ECO:0000313" key="10">
    <source>
        <dbReference type="EMBL" id="MBD1546835.1"/>
    </source>
</evidence>
<dbReference type="InterPro" id="IPR048432">
    <property type="entry name" value="MASE7"/>
</dbReference>
<dbReference type="InterPro" id="IPR001054">
    <property type="entry name" value="A/G_cyclase"/>
</dbReference>